<dbReference type="SUPFAM" id="SSF51230">
    <property type="entry name" value="Single hybrid motif"/>
    <property type="match status" value="1"/>
</dbReference>
<accession>A0ABP8CC04</accession>
<organism evidence="3 4">
    <name type="scientific">Postechiella marina</name>
    <dbReference type="NCBI Taxonomy" id="943941"/>
    <lineage>
        <taxon>Bacteria</taxon>
        <taxon>Pseudomonadati</taxon>
        <taxon>Bacteroidota</taxon>
        <taxon>Flavobacteriia</taxon>
        <taxon>Flavobacteriales</taxon>
        <taxon>Flavobacteriaceae</taxon>
        <taxon>Postechiella</taxon>
    </lineage>
</organism>
<dbReference type="InterPro" id="IPR050709">
    <property type="entry name" value="Biotin_Carboxyl_Carrier/Decarb"/>
</dbReference>
<dbReference type="EMBL" id="BAABCA010000005">
    <property type="protein sequence ID" value="GAA4237288.1"/>
    <property type="molecule type" value="Genomic_DNA"/>
</dbReference>
<dbReference type="CDD" id="cd06850">
    <property type="entry name" value="biotinyl_domain"/>
    <property type="match status" value="1"/>
</dbReference>
<name>A0ABP8CC04_9FLAO</name>
<dbReference type="PROSITE" id="PS50968">
    <property type="entry name" value="BIOTINYL_LIPOYL"/>
    <property type="match status" value="1"/>
</dbReference>
<dbReference type="RefSeq" id="WP_344788472.1">
    <property type="nucleotide sequence ID" value="NZ_BAABCA010000005.1"/>
</dbReference>
<protein>
    <submittedName>
        <fullName evidence="3">Biotin/lipoyl-binding protein</fullName>
    </submittedName>
</protein>
<reference evidence="4" key="1">
    <citation type="journal article" date="2019" name="Int. J. Syst. Evol. Microbiol.">
        <title>The Global Catalogue of Microorganisms (GCM) 10K type strain sequencing project: providing services to taxonomists for standard genome sequencing and annotation.</title>
        <authorList>
            <consortium name="The Broad Institute Genomics Platform"/>
            <consortium name="The Broad Institute Genome Sequencing Center for Infectious Disease"/>
            <person name="Wu L."/>
            <person name="Ma J."/>
        </authorList>
    </citation>
    <scope>NUCLEOTIDE SEQUENCE [LARGE SCALE GENOMIC DNA]</scope>
    <source>
        <strain evidence="4">JCM 17630</strain>
    </source>
</reference>
<dbReference type="PROSITE" id="PS00188">
    <property type="entry name" value="BIOTIN"/>
    <property type="match status" value="1"/>
</dbReference>
<proteinExistence type="predicted"/>
<dbReference type="InterPro" id="IPR000089">
    <property type="entry name" value="Biotin_lipoyl"/>
</dbReference>
<evidence type="ECO:0000259" key="2">
    <source>
        <dbReference type="PROSITE" id="PS50968"/>
    </source>
</evidence>
<gene>
    <name evidence="3" type="ORF">GCM10022291_23720</name>
</gene>
<dbReference type="Gene3D" id="2.40.50.100">
    <property type="match status" value="1"/>
</dbReference>
<evidence type="ECO:0000256" key="1">
    <source>
        <dbReference type="ARBA" id="ARBA00023267"/>
    </source>
</evidence>
<dbReference type="InterPro" id="IPR001882">
    <property type="entry name" value="Biotin_BS"/>
</dbReference>
<dbReference type="InterPro" id="IPR011053">
    <property type="entry name" value="Single_hybrid_motif"/>
</dbReference>
<dbReference type="PANTHER" id="PTHR45266:SF3">
    <property type="entry name" value="OXALOACETATE DECARBOXYLASE ALPHA CHAIN"/>
    <property type="match status" value="1"/>
</dbReference>
<keyword evidence="1" id="KW-0092">Biotin</keyword>
<keyword evidence="4" id="KW-1185">Reference proteome</keyword>
<dbReference type="PANTHER" id="PTHR45266">
    <property type="entry name" value="OXALOACETATE DECARBOXYLASE ALPHA CHAIN"/>
    <property type="match status" value="1"/>
</dbReference>
<evidence type="ECO:0000313" key="3">
    <source>
        <dbReference type="EMBL" id="GAA4237288.1"/>
    </source>
</evidence>
<dbReference type="Proteomes" id="UP001501496">
    <property type="component" value="Unassembled WGS sequence"/>
</dbReference>
<feature type="domain" description="Lipoyl-binding" evidence="2">
    <location>
        <begin position="86"/>
        <end position="161"/>
    </location>
</feature>
<evidence type="ECO:0000313" key="4">
    <source>
        <dbReference type="Proteomes" id="UP001501496"/>
    </source>
</evidence>
<comment type="caution">
    <text evidence="3">The sequence shown here is derived from an EMBL/GenBank/DDBJ whole genome shotgun (WGS) entry which is preliminary data.</text>
</comment>
<dbReference type="Pfam" id="PF00364">
    <property type="entry name" value="Biotin_lipoyl"/>
    <property type="match status" value="1"/>
</dbReference>
<sequence length="164" mass="18534">MSKVFKVNVNNQYDFDLNSDDISKLDTLKISENEYHIIQDHHSIKAEILGSNFLEKTYKVNINNTVFNININNELDSLIKTMGFETGKLKQVNAIKAPMPGLIIDVLVKENQEVKENDPILILEAMKMENIITSPINGIIKTISVKKGAAVDKNEQLIEFDTKS</sequence>